<evidence type="ECO:0000256" key="1">
    <source>
        <dbReference type="SAM" id="Phobius"/>
    </source>
</evidence>
<keyword evidence="1" id="KW-0472">Membrane</keyword>
<reference evidence="2" key="1">
    <citation type="journal article" date="2010" name="Environ. Microbiol.">
        <title>The metavirome of a hypersaline environment.</title>
        <authorList>
            <person name="Santos F."/>
            <person name="Yarza P."/>
            <person name="Parro V."/>
            <person name="Briones C."/>
            <person name="Anton J."/>
        </authorList>
    </citation>
    <scope>NUCLEOTIDE SEQUENCE</scope>
</reference>
<protein>
    <submittedName>
        <fullName evidence="2">Hypothetical membrane protein</fullName>
    </submittedName>
</protein>
<accession>D5L2F0</accession>
<organism evidence="2">
    <name type="scientific">uncultured virus</name>
    <dbReference type="NCBI Taxonomy" id="340016"/>
    <lineage>
        <taxon>Viruses</taxon>
        <taxon>environmental samples</taxon>
    </lineage>
</organism>
<keyword evidence="1" id="KW-1133">Transmembrane helix</keyword>
<name>D5L2F0_9VIRU</name>
<feature type="transmembrane region" description="Helical" evidence="1">
    <location>
        <begin position="186"/>
        <end position="204"/>
    </location>
</feature>
<sequence>METGSAYDVACYRFDLIFEEDEIKMGTIQNLADRFWMTIGKTEKVYPVVVEKHRVKGDTLVFDSMDRGRTLVDDDGDKTFELMNEPYAEGLVKYEDFEQTMGGGNRVTLAMIDRDKFVPMHKNYDFSKETYLDDDVLDEYNVQYNALEYTLGVSTFLEWAEKDWQDSSRIVETETEKWWQQEKFQAAILFVSAGLFFIFVGFAAGETYLKEITDQLGQNTEALQTLQDQISQNLGGGN</sequence>
<evidence type="ECO:0000313" key="2">
    <source>
        <dbReference type="EMBL" id="ADE29209.1"/>
    </source>
</evidence>
<proteinExistence type="predicted"/>
<dbReference type="EMBL" id="GU735197">
    <property type="protein sequence ID" value="ADE29209.1"/>
    <property type="molecule type" value="Genomic_DNA"/>
</dbReference>
<keyword evidence="1" id="KW-0812">Transmembrane</keyword>